<evidence type="ECO:0000256" key="2">
    <source>
        <dbReference type="ARBA" id="ARBA00022630"/>
    </source>
</evidence>
<dbReference type="InterPro" id="IPR023753">
    <property type="entry name" value="FAD/NAD-binding_dom"/>
</dbReference>
<feature type="domain" description="FAD/NAD(P)-binding" evidence="4">
    <location>
        <begin position="14"/>
        <end position="135"/>
    </location>
</feature>
<dbReference type="PRINTS" id="PR00469">
    <property type="entry name" value="PNDRDTASEII"/>
</dbReference>
<evidence type="ECO:0000256" key="3">
    <source>
        <dbReference type="ARBA" id="ARBA00023002"/>
    </source>
</evidence>
<feature type="domain" description="FAD/NAD(P)-binding" evidence="4">
    <location>
        <begin position="228"/>
        <end position="309"/>
    </location>
</feature>
<dbReference type="InterPro" id="IPR036188">
    <property type="entry name" value="FAD/NAD-bd_sf"/>
</dbReference>
<dbReference type="Proteomes" id="UP001583177">
    <property type="component" value="Unassembled WGS sequence"/>
</dbReference>
<comment type="similarity">
    <text evidence="1">Belongs to the class-II pyridine nucleotide-disulfide oxidoreductase family.</text>
</comment>
<name>A0ABR3WVR1_9PEZI</name>
<dbReference type="Pfam" id="PF07992">
    <property type="entry name" value="Pyr_redox_2"/>
    <property type="match status" value="2"/>
</dbReference>
<dbReference type="Gene3D" id="3.50.50.60">
    <property type="entry name" value="FAD/NAD(P)-binding domain"/>
    <property type="match status" value="2"/>
</dbReference>
<dbReference type="PANTHER" id="PTHR48105">
    <property type="entry name" value="THIOREDOXIN REDUCTASE 1-RELATED-RELATED"/>
    <property type="match status" value="1"/>
</dbReference>
<evidence type="ECO:0000256" key="1">
    <source>
        <dbReference type="ARBA" id="ARBA00009333"/>
    </source>
</evidence>
<evidence type="ECO:0000313" key="6">
    <source>
        <dbReference type="Proteomes" id="UP001583177"/>
    </source>
</evidence>
<keyword evidence="3" id="KW-0560">Oxidoreductase</keyword>
<keyword evidence="6" id="KW-1185">Reference proteome</keyword>
<dbReference type="SUPFAM" id="SSF51905">
    <property type="entry name" value="FAD/NAD(P)-binding domain"/>
    <property type="match status" value="1"/>
</dbReference>
<proteinExistence type="inferred from homology"/>
<dbReference type="PRINTS" id="PR00368">
    <property type="entry name" value="FADPNR"/>
</dbReference>
<dbReference type="InterPro" id="IPR050097">
    <property type="entry name" value="Ferredoxin-NADP_redctase_2"/>
</dbReference>
<evidence type="ECO:0000259" key="4">
    <source>
        <dbReference type="Pfam" id="PF07992"/>
    </source>
</evidence>
<gene>
    <name evidence="5" type="ORF">Daus18300_006239</name>
</gene>
<reference evidence="5 6" key="1">
    <citation type="journal article" date="2024" name="IMA Fungus">
        <title>IMA Genome - F19 : A genome assembly and annotation guide to empower mycologists, including annotated draft genome sequences of Ceratocystis pirilliformis, Diaporthe australafricana, Fusarium ophioides, Paecilomyces lecythidis, and Sporothrix stenoceras.</title>
        <authorList>
            <person name="Aylward J."/>
            <person name="Wilson A.M."/>
            <person name="Visagie C.M."/>
            <person name="Spraker J."/>
            <person name="Barnes I."/>
            <person name="Buitendag C."/>
            <person name="Ceriani C."/>
            <person name="Del Mar Angel L."/>
            <person name="du Plessis D."/>
            <person name="Fuchs T."/>
            <person name="Gasser K."/>
            <person name="Kramer D."/>
            <person name="Li W."/>
            <person name="Munsamy K."/>
            <person name="Piso A."/>
            <person name="Price J.L."/>
            <person name="Sonnekus B."/>
            <person name="Thomas C."/>
            <person name="van der Nest A."/>
            <person name="van Dijk A."/>
            <person name="van Heerden A."/>
            <person name="van Vuuren N."/>
            <person name="Yilmaz N."/>
            <person name="Duong T.A."/>
            <person name="van der Merwe N.A."/>
            <person name="Wingfield M.J."/>
            <person name="Wingfield B.D."/>
        </authorList>
    </citation>
    <scope>NUCLEOTIDE SEQUENCE [LARGE SCALE GENOMIC DNA]</scope>
    <source>
        <strain evidence="5 6">CMW 18300</strain>
    </source>
</reference>
<evidence type="ECO:0000313" key="5">
    <source>
        <dbReference type="EMBL" id="KAL1867683.1"/>
    </source>
</evidence>
<accession>A0ABR3WVR1</accession>
<organism evidence="5 6">
    <name type="scientific">Diaporthe australafricana</name>
    <dbReference type="NCBI Taxonomy" id="127596"/>
    <lineage>
        <taxon>Eukaryota</taxon>
        <taxon>Fungi</taxon>
        <taxon>Dikarya</taxon>
        <taxon>Ascomycota</taxon>
        <taxon>Pezizomycotina</taxon>
        <taxon>Sordariomycetes</taxon>
        <taxon>Sordariomycetidae</taxon>
        <taxon>Diaporthales</taxon>
        <taxon>Diaporthaceae</taxon>
        <taxon>Diaporthe</taxon>
    </lineage>
</organism>
<keyword evidence="2" id="KW-0285">Flavoprotein</keyword>
<dbReference type="EMBL" id="JAWRVE010000049">
    <property type="protein sequence ID" value="KAL1867683.1"/>
    <property type="molecule type" value="Genomic_DNA"/>
</dbReference>
<protein>
    <recommendedName>
        <fullName evidence="4">FAD/NAD(P)-binding domain-containing protein</fullName>
    </recommendedName>
</protein>
<sequence length="328" mass="36054">MAPKLPKMAPKVVDVLIVGGGPAGLTVASTVVRQLHTGILFDSGVYRNGRTRHMHNVLGFDHVAPETFRMKSKGDILRRYDTVEFKRAYIETVKKLDNGNFQATDGWANVYEGRKVVIATGVKDILPQIEGFDFCWGRGVFPDLLCHGYEAWDQGGKSAGLFAFDIFNNTETVSQVGNTALQLSKNLRIYTNGDEEFTSEIETKAWRPDFKSRITIEKRRIRSLRMLSDDTSQVLVTLDDGTQFEESCVAYQPHIEINGPFAKQLGLEMGAQGEIKISSPFNETSVPGVFAAGDAASQVRVVPNAINGGYLAGSGLITQLQAEKAQMS</sequence>
<comment type="caution">
    <text evidence="5">The sequence shown here is derived from an EMBL/GenBank/DDBJ whole genome shotgun (WGS) entry which is preliminary data.</text>
</comment>